<reference evidence="1" key="2">
    <citation type="journal article" date="2022" name="New Phytol.">
        <title>Evolutionary transition to the ectomycorrhizal habit in the genomes of a hyperdiverse lineage of mushroom-forming fungi.</title>
        <authorList>
            <person name="Looney B."/>
            <person name="Miyauchi S."/>
            <person name="Morin E."/>
            <person name="Drula E."/>
            <person name="Courty P.E."/>
            <person name="Kohler A."/>
            <person name="Kuo A."/>
            <person name="LaButti K."/>
            <person name="Pangilinan J."/>
            <person name="Lipzen A."/>
            <person name="Riley R."/>
            <person name="Andreopoulos W."/>
            <person name="He G."/>
            <person name="Johnson J."/>
            <person name="Nolan M."/>
            <person name="Tritt A."/>
            <person name="Barry K.W."/>
            <person name="Grigoriev I.V."/>
            <person name="Nagy L.G."/>
            <person name="Hibbett D."/>
            <person name="Henrissat B."/>
            <person name="Matheny P.B."/>
            <person name="Labbe J."/>
            <person name="Martin F.M."/>
        </authorList>
    </citation>
    <scope>NUCLEOTIDE SEQUENCE</scope>
    <source>
        <strain evidence="1">FP105234-sp</strain>
    </source>
</reference>
<dbReference type="Proteomes" id="UP000814033">
    <property type="component" value="Unassembled WGS sequence"/>
</dbReference>
<evidence type="ECO:0000313" key="2">
    <source>
        <dbReference type="Proteomes" id="UP000814033"/>
    </source>
</evidence>
<organism evidence="1 2">
    <name type="scientific">Auriscalpium vulgare</name>
    <dbReference type="NCBI Taxonomy" id="40419"/>
    <lineage>
        <taxon>Eukaryota</taxon>
        <taxon>Fungi</taxon>
        <taxon>Dikarya</taxon>
        <taxon>Basidiomycota</taxon>
        <taxon>Agaricomycotina</taxon>
        <taxon>Agaricomycetes</taxon>
        <taxon>Russulales</taxon>
        <taxon>Auriscalpiaceae</taxon>
        <taxon>Auriscalpium</taxon>
    </lineage>
</organism>
<dbReference type="EMBL" id="MU275846">
    <property type="protein sequence ID" value="KAI0052292.1"/>
    <property type="molecule type" value="Genomic_DNA"/>
</dbReference>
<keyword evidence="2" id="KW-1185">Reference proteome</keyword>
<gene>
    <name evidence="1" type="ORF">FA95DRAFT_1553612</name>
</gene>
<reference evidence="1" key="1">
    <citation type="submission" date="2021-02" db="EMBL/GenBank/DDBJ databases">
        <authorList>
            <consortium name="DOE Joint Genome Institute"/>
            <person name="Ahrendt S."/>
            <person name="Looney B.P."/>
            <person name="Miyauchi S."/>
            <person name="Morin E."/>
            <person name="Drula E."/>
            <person name="Courty P.E."/>
            <person name="Chicoki N."/>
            <person name="Fauchery L."/>
            <person name="Kohler A."/>
            <person name="Kuo A."/>
            <person name="Labutti K."/>
            <person name="Pangilinan J."/>
            <person name="Lipzen A."/>
            <person name="Riley R."/>
            <person name="Andreopoulos W."/>
            <person name="He G."/>
            <person name="Johnson J."/>
            <person name="Barry K.W."/>
            <person name="Grigoriev I.V."/>
            <person name="Nagy L."/>
            <person name="Hibbett D."/>
            <person name="Henrissat B."/>
            <person name="Matheny P.B."/>
            <person name="Labbe J."/>
            <person name="Martin F."/>
        </authorList>
    </citation>
    <scope>NUCLEOTIDE SEQUENCE</scope>
    <source>
        <strain evidence="1">FP105234-sp</strain>
    </source>
</reference>
<sequence length="284" mass="29751">MLPFYTSAVFLALCHAAIPHVAAVNLNELATPQNLGASSILDEGHAPPPSEGFTGADSAFVEDPTLPHDEEIFPALVANPGVERRDVPHARADPSTQTVQVTVTHYPGTTTVYGPKPTALLAAENLKGAPTSTATVVVTYTNYKGTTTLYGPNPTATAASKVALGDDLAAAPSTSAKPSKVKKLVSKVKKALIIAGVVIALLILLPILACCFCKFGLPCKRKRTRSLSLSGGPAPSAYRKLDEPAPGGDMQEVHGYNQAAPYQNYVPPYAPYNEPYGSRPSMSG</sequence>
<accession>A0ACB8S7X0</accession>
<evidence type="ECO:0000313" key="1">
    <source>
        <dbReference type="EMBL" id="KAI0052292.1"/>
    </source>
</evidence>
<name>A0ACB8S7X0_9AGAM</name>
<protein>
    <submittedName>
        <fullName evidence="1">Uncharacterized protein</fullName>
    </submittedName>
</protein>
<comment type="caution">
    <text evidence="1">The sequence shown here is derived from an EMBL/GenBank/DDBJ whole genome shotgun (WGS) entry which is preliminary data.</text>
</comment>
<proteinExistence type="predicted"/>